<evidence type="ECO:0000313" key="4">
    <source>
        <dbReference type="Proteomes" id="UP001056201"/>
    </source>
</evidence>
<dbReference type="NCBIfam" id="TIGR02595">
    <property type="entry name" value="PEP_CTERM"/>
    <property type="match status" value="1"/>
</dbReference>
<reference evidence="3" key="1">
    <citation type="submission" date="2022-05" db="EMBL/GenBank/DDBJ databases">
        <title>An RpoN-dependent PEP-CTERM gene is involved in floc formation of an Aquincola tertiaricarbonis strain.</title>
        <authorList>
            <person name="Qiu D."/>
            <person name="Xia M."/>
        </authorList>
    </citation>
    <scope>NUCLEOTIDE SEQUENCE</scope>
    <source>
        <strain evidence="3">RN12</strain>
    </source>
</reference>
<keyword evidence="1" id="KW-0732">Signal</keyword>
<dbReference type="Pfam" id="PF07589">
    <property type="entry name" value="PEP-CTERM"/>
    <property type="match status" value="1"/>
</dbReference>
<accession>A0ABY4S9C9</accession>
<sequence>MRASLLAAAACIAAAGALLPTTAAASFYSSAEVRAEAGGVVLDLRNGQSNSGDGRVPQFAHGEKSWPAGGINTGSFVADSRAAVGSLSASASLDITRALSGVFQVAPDAEVLSQASFRDEWTVGGQPLDTIGRMRITTHFDGSASSSSTVFSDAWGRYDLDVTSLEAFNNVLDSAAYNSQRQQSIDQTATLEFDFRYGRPILLNALLVAVVQVEAPTSTFFSGSGEAAFGNTASITKLEVRGADGVFTTQVDLQTLSGGIYPFMTAVPEPGTAVLMLGGLAAGGWVARRRCGHIGVAGG</sequence>
<organism evidence="3 4">
    <name type="scientific">Aquincola tertiaricarbonis</name>
    <dbReference type="NCBI Taxonomy" id="391953"/>
    <lineage>
        <taxon>Bacteria</taxon>
        <taxon>Pseudomonadati</taxon>
        <taxon>Pseudomonadota</taxon>
        <taxon>Betaproteobacteria</taxon>
        <taxon>Burkholderiales</taxon>
        <taxon>Sphaerotilaceae</taxon>
        <taxon>Aquincola</taxon>
    </lineage>
</organism>
<feature type="domain" description="Ice-binding protein C-terminal" evidence="2">
    <location>
        <begin position="266"/>
        <end position="290"/>
    </location>
</feature>
<protein>
    <submittedName>
        <fullName evidence="3">PEP-CTERM sorting domain-containing protein</fullName>
    </submittedName>
</protein>
<evidence type="ECO:0000256" key="1">
    <source>
        <dbReference type="SAM" id="SignalP"/>
    </source>
</evidence>
<evidence type="ECO:0000259" key="2">
    <source>
        <dbReference type="Pfam" id="PF07589"/>
    </source>
</evidence>
<feature type="chain" id="PRO_5045071152" evidence="1">
    <location>
        <begin position="26"/>
        <end position="299"/>
    </location>
</feature>
<dbReference type="EMBL" id="CP097635">
    <property type="protein sequence ID" value="URI08343.1"/>
    <property type="molecule type" value="Genomic_DNA"/>
</dbReference>
<keyword evidence="4" id="KW-1185">Reference proteome</keyword>
<name>A0ABY4S9C9_AQUTE</name>
<proteinExistence type="predicted"/>
<feature type="signal peptide" evidence="1">
    <location>
        <begin position="1"/>
        <end position="25"/>
    </location>
</feature>
<dbReference type="RefSeq" id="WP_250196565.1">
    <property type="nucleotide sequence ID" value="NZ_CP097635.1"/>
</dbReference>
<gene>
    <name evidence="3" type="ORF">MW290_07175</name>
</gene>
<dbReference type="InterPro" id="IPR013424">
    <property type="entry name" value="Ice-binding_C"/>
</dbReference>
<evidence type="ECO:0000313" key="3">
    <source>
        <dbReference type="EMBL" id="URI08343.1"/>
    </source>
</evidence>
<dbReference type="Proteomes" id="UP001056201">
    <property type="component" value="Chromosome 1"/>
</dbReference>